<evidence type="ECO:0000256" key="12">
    <source>
        <dbReference type="ARBA" id="ARBA00057335"/>
    </source>
</evidence>
<dbReference type="PANTHER" id="PTHR31321">
    <property type="entry name" value="ACYL-COA THIOESTER HYDROLASE YBHC-RELATED"/>
    <property type="match status" value="1"/>
</dbReference>
<keyword evidence="8" id="KW-0063">Aspartyl esterase</keyword>
<comment type="similarity">
    <text evidence="13">Belongs to the ferroportin (FP) (TC 2.A.100) family. SLC40A subfamily.</text>
</comment>
<protein>
    <recommendedName>
        <fullName evidence="13">Solute carrier family 40 member</fullName>
    </recommendedName>
</protein>
<keyword evidence="9" id="KW-0472">Membrane</keyword>
<keyword evidence="6" id="KW-0378">Hydrolase</keyword>
<evidence type="ECO:0000256" key="4">
    <source>
        <dbReference type="ARBA" id="ARBA00022448"/>
    </source>
</evidence>
<dbReference type="Pfam" id="PF01095">
    <property type="entry name" value="Pectinesterase"/>
    <property type="match status" value="1"/>
</dbReference>
<evidence type="ECO:0000256" key="2">
    <source>
        <dbReference type="ARBA" id="ARBA00005184"/>
    </source>
</evidence>
<dbReference type="SUPFAM" id="SSF51126">
    <property type="entry name" value="Pectin lyase-like"/>
    <property type="match status" value="1"/>
</dbReference>
<gene>
    <name evidence="15" type="ORF">Acr_00g0013480</name>
</gene>
<keyword evidence="7" id="KW-1133">Transmembrane helix</keyword>
<comment type="similarity">
    <text evidence="3">Belongs to the pectinesterase family.</text>
</comment>
<dbReference type="Pfam" id="PF06963">
    <property type="entry name" value="FPN1"/>
    <property type="match status" value="1"/>
</dbReference>
<dbReference type="EMBL" id="BJWL01000126">
    <property type="protein sequence ID" value="GFS30708.1"/>
    <property type="molecule type" value="Genomic_DNA"/>
</dbReference>
<comment type="function">
    <text evidence="13">May be involved in iron transport and iron homeostasis.</text>
</comment>
<keyword evidence="5" id="KW-0812">Transmembrane</keyword>
<comment type="function">
    <text evidence="12">Acts in the modification of cell walls via demethylesterification of cell wall pectin.</text>
</comment>
<evidence type="ECO:0000256" key="3">
    <source>
        <dbReference type="ARBA" id="ARBA00008891"/>
    </source>
</evidence>
<dbReference type="GO" id="GO:0016829">
    <property type="term" value="F:lyase activity"/>
    <property type="evidence" value="ECO:0007669"/>
    <property type="project" value="UniProtKB-KW"/>
</dbReference>
<evidence type="ECO:0000256" key="5">
    <source>
        <dbReference type="ARBA" id="ARBA00022692"/>
    </source>
</evidence>
<evidence type="ECO:0000256" key="7">
    <source>
        <dbReference type="ARBA" id="ARBA00022989"/>
    </source>
</evidence>
<dbReference type="Proteomes" id="UP000585474">
    <property type="component" value="Unassembled WGS sequence"/>
</dbReference>
<feature type="domain" description="Pectinesterase catalytic" evidence="14">
    <location>
        <begin position="28"/>
        <end position="296"/>
    </location>
</feature>
<dbReference type="Gene3D" id="2.160.20.10">
    <property type="entry name" value="Single-stranded right-handed beta-helix, Pectin lyase-like"/>
    <property type="match status" value="1"/>
</dbReference>
<dbReference type="PANTHER" id="PTHR31321:SF120">
    <property type="entry name" value="PECTINESTERASE 52-RELATED"/>
    <property type="match status" value="1"/>
</dbReference>
<dbReference type="UniPathway" id="UPA00545">
    <property type="reaction ID" value="UER00823"/>
</dbReference>
<dbReference type="GO" id="GO:0030599">
    <property type="term" value="F:pectinesterase activity"/>
    <property type="evidence" value="ECO:0007669"/>
    <property type="project" value="UniProtKB-EC"/>
</dbReference>
<evidence type="ECO:0000256" key="13">
    <source>
        <dbReference type="RuleBase" id="RU365065"/>
    </source>
</evidence>
<evidence type="ECO:0000313" key="15">
    <source>
        <dbReference type="EMBL" id="GFS30708.1"/>
    </source>
</evidence>
<comment type="pathway">
    <text evidence="2">Glycan metabolism; pectin degradation; 2-dehydro-3-deoxy-D-gluconate from pectin: step 1/5.</text>
</comment>
<proteinExistence type="inferred from homology"/>
<evidence type="ECO:0000256" key="11">
    <source>
        <dbReference type="ARBA" id="ARBA00047928"/>
    </source>
</evidence>
<sequence>MFLLISTFSNVSKAIVCSKDRNTPSNTINVDKSGTGNFATVQAAVDSVPAGNSQWIRISVKPGLYKEKVTIPAGKEFIYLEGCGYSQTVIAWNDHGQTDTSATFSVWADNFVAKGIAFRNLYNTVLEATGSQERTPALAIRIYGDKSAFHECGFIGFQDTVWDVKGRHYFNSCYIEGAVDFIWGGGQSFYEDCTVNVTAGMLPRTVAAGFITAQGRQSAADPSGFVFEGGSVSGTGQAYLGRAYGPYSRVIFHGTTFDSVVYPLGWDAWHYQGIENNFMYVEAGCHGPGADTSKRAGHSITGRAVLREKVVEAEEAATGVVIVSQPPPPAAAIFCLSSPLLVRQSHCCCSSSSSSWAPPFLLRNRFAARRWLNNPQFAPPRLESFSSRCSITNTEVFSHVGSEEVKEEFSAPASNCSVPIVHIQPDILETEVLNFLDEDTDVGHSFNNIASPIRGGAECPCRNSCPSSGILWNFSWPAAIALLHPSLLPVAVIGFFTKVSMENNTYKTKVAVAVERLSGLALGVAMERDWVVLLAGANQPIALAQANAVLTQLDLLCEVIAFFMITT</sequence>
<dbReference type="InterPro" id="IPR012334">
    <property type="entry name" value="Pectin_lyas_fold"/>
</dbReference>
<evidence type="ECO:0000256" key="10">
    <source>
        <dbReference type="ARBA" id="ARBA00023180"/>
    </source>
</evidence>
<keyword evidence="16" id="KW-1185">Reference proteome</keyword>
<dbReference type="InterPro" id="IPR000070">
    <property type="entry name" value="Pectinesterase_cat"/>
</dbReference>
<dbReference type="GO" id="GO:0045490">
    <property type="term" value="P:pectin catabolic process"/>
    <property type="evidence" value="ECO:0007669"/>
    <property type="project" value="UniProtKB-UniPathway"/>
</dbReference>
<evidence type="ECO:0000313" key="16">
    <source>
        <dbReference type="Proteomes" id="UP000585474"/>
    </source>
</evidence>
<dbReference type="GO" id="GO:0016020">
    <property type="term" value="C:membrane"/>
    <property type="evidence" value="ECO:0007669"/>
    <property type="project" value="UniProtKB-SubCell"/>
</dbReference>
<comment type="subcellular location">
    <subcellularLocation>
        <location evidence="1 13">Membrane</location>
        <topology evidence="1 13">Multi-pass membrane protein</topology>
    </subcellularLocation>
</comment>
<evidence type="ECO:0000256" key="8">
    <source>
        <dbReference type="ARBA" id="ARBA00023085"/>
    </source>
</evidence>
<keyword evidence="4 13" id="KW-0813">Transport</keyword>
<keyword evidence="15" id="KW-0456">Lyase</keyword>
<dbReference type="OrthoDB" id="2019149at2759"/>
<evidence type="ECO:0000256" key="6">
    <source>
        <dbReference type="ARBA" id="ARBA00022801"/>
    </source>
</evidence>
<dbReference type="InterPro" id="IPR011050">
    <property type="entry name" value="Pectin_lyase_fold/virulence"/>
</dbReference>
<keyword evidence="10" id="KW-0325">Glycoprotein</keyword>
<dbReference type="InterPro" id="IPR009716">
    <property type="entry name" value="Ferroportin-1"/>
</dbReference>
<evidence type="ECO:0000256" key="9">
    <source>
        <dbReference type="ARBA" id="ARBA00023136"/>
    </source>
</evidence>
<dbReference type="FunFam" id="2.160.20.10:FF:000013">
    <property type="entry name" value="Pectinesterase"/>
    <property type="match status" value="1"/>
</dbReference>
<comment type="caution">
    <text evidence="15">The sequence shown here is derived from an EMBL/GenBank/DDBJ whole genome shotgun (WGS) entry which is preliminary data.</text>
</comment>
<organism evidence="15 16">
    <name type="scientific">Actinidia rufa</name>
    <dbReference type="NCBI Taxonomy" id="165716"/>
    <lineage>
        <taxon>Eukaryota</taxon>
        <taxon>Viridiplantae</taxon>
        <taxon>Streptophyta</taxon>
        <taxon>Embryophyta</taxon>
        <taxon>Tracheophyta</taxon>
        <taxon>Spermatophyta</taxon>
        <taxon>Magnoliopsida</taxon>
        <taxon>eudicotyledons</taxon>
        <taxon>Gunneridae</taxon>
        <taxon>Pentapetalae</taxon>
        <taxon>asterids</taxon>
        <taxon>Ericales</taxon>
        <taxon>Actinidiaceae</taxon>
        <taxon>Actinidia</taxon>
    </lineage>
</organism>
<dbReference type="GO" id="GO:0042545">
    <property type="term" value="P:cell wall modification"/>
    <property type="evidence" value="ECO:0007669"/>
    <property type="project" value="InterPro"/>
</dbReference>
<dbReference type="AlphaFoldDB" id="A0A7J0DA65"/>
<evidence type="ECO:0000259" key="14">
    <source>
        <dbReference type="Pfam" id="PF01095"/>
    </source>
</evidence>
<keyword evidence="13" id="KW-0406">Ion transport</keyword>
<comment type="catalytic activity">
    <reaction evidence="11">
        <text>[(1-&gt;4)-alpha-D-galacturonosyl methyl ester](n) + n H2O = [(1-&gt;4)-alpha-D-galacturonosyl](n) + n methanol + n H(+)</text>
        <dbReference type="Rhea" id="RHEA:22380"/>
        <dbReference type="Rhea" id="RHEA-COMP:14570"/>
        <dbReference type="Rhea" id="RHEA-COMP:14573"/>
        <dbReference type="ChEBI" id="CHEBI:15377"/>
        <dbReference type="ChEBI" id="CHEBI:15378"/>
        <dbReference type="ChEBI" id="CHEBI:17790"/>
        <dbReference type="ChEBI" id="CHEBI:140522"/>
        <dbReference type="ChEBI" id="CHEBI:140523"/>
        <dbReference type="EC" id="3.1.1.11"/>
    </reaction>
</comment>
<name>A0A7J0DA65_9ERIC</name>
<accession>A0A7J0DA65</accession>
<reference evidence="16" key="1">
    <citation type="submission" date="2019-07" db="EMBL/GenBank/DDBJ databases">
        <title>De Novo Assembly of kiwifruit Actinidia rufa.</title>
        <authorList>
            <person name="Sugita-Konishi S."/>
            <person name="Sato K."/>
            <person name="Mori E."/>
            <person name="Abe Y."/>
            <person name="Kisaki G."/>
            <person name="Hamano K."/>
            <person name="Suezawa K."/>
            <person name="Otani M."/>
            <person name="Fukuda T."/>
            <person name="Manabe T."/>
            <person name="Gomi K."/>
            <person name="Tabuchi M."/>
            <person name="Akimitsu K."/>
            <person name="Kataoka I."/>
        </authorList>
    </citation>
    <scope>NUCLEOTIDE SEQUENCE [LARGE SCALE GENOMIC DNA]</scope>
    <source>
        <strain evidence="16">cv. Fuchu</strain>
    </source>
</reference>
<evidence type="ECO:0000256" key="1">
    <source>
        <dbReference type="ARBA" id="ARBA00004141"/>
    </source>
</evidence>
<dbReference type="GO" id="GO:0005381">
    <property type="term" value="F:iron ion transmembrane transporter activity"/>
    <property type="evidence" value="ECO:0007669"/>
    <property type="project" value="UniProtKB-UniRule"/>
</dbReference>